<accession>A0A517SSS9</accession>
<feature type="compositionally biased region" description="Polar residues" evidence="1">
    <location>
        <begin position="285"/>
        <end position="298"/>
    </location>
</feature>
<evidence type="ECO:0000256" key="2">
    <source>
        <dbReference type="SAM" id="SignalP"/>
    </source>
</evidence>
<dbReference type="Proteomes" id="UP000315003">
    <property type="component" value="Chromosome"/>
</dbReference>
<feature type="region of interest" description="Disordered" evidence="1">
    <location>
        <begin position="235"/>
        <end position="298"/>
    </location>
</feature>
<organism evidence="3 4">
    <name type="scientific">Stieleria bergensis</name>
    <dbReference type="NCBI Taxonomy" id="2528025"/>
    <lineage>
        <taxon>Bacteria</taxon>
        <taxon>Pseudomonadati</taxon>
        <taxon>Planctomycetota</taxon>
        <taxon>Planctomycetia</taxon>
        <taxon>Pirellulales</taxon>
        <taxon>Pirellulaceae</taxon>
        <taxon>Stieleria</taxon>
    </lineage>
</organism>
<feature type="signal peptide" evidence="2">
    <location>
        <begin position="1"/>
        <end position="31"/>
    </location>
</feature>
<evidence type="ECO:0000313" key="3">
    <source>
        <dbReference type="EMBL" id="QDT59179.1"/>
    </source>
</evidence>
<evidence type="ECO:0008006" key="5">
    <source>
        <dbReference type="Google" id="ProtNLM"/>
    </source>
</evidence>
<evidence type="ECO:0000256" key="1">
    <source>
        <dbReference type="SAM" id="MobiDB-lite"/>
    </source>
</evidence>
<sequence length="677" mass="72373" precursor="true">MDVTVQASLFDRYRCVTSKLGSMLLTCFALAALTTATSNAQESGLQESGIQAPDSATNTADREVPYNVFVKQNDGFARCGPSEKLYRTDSLRLGQQLEVYLETKDGWLGIRPVKSSFCWLPADQVELTDDGTIGMIIEDQVTCWIGTNLGQAKRYRWQVQLDAGEEVAILGSNEQQADDSKEQRTWLRIVPPPGEFRWVHRDQIVPTAEALAKILTNPNAASPDAAIMQVNNETEVAQPTKPNQSPVPSTDETGNLSKLDPKSILNASPIDNGQAVLSPLPPLQNTPADGTVPHSTSEGPVKFHLGKSNDQFPDQGAVIGSGLKDAWRSLNPIAGNSSQQPTLAVTDGQSVLETNDTMAPATQAIAPGTAQSELGKPASTLDQVSKIVANFVGTPRLVEMNQADPLAENATTLSDQRWAVGNVTRNTTPNGTSGSTSRLAMPVIPQKAIRAIPVTDITRVQDALVNANADTLDTILAKLVAESASADETDLVVKYTEQLLRSGNIVDTTRLRDTYRRAAGYRDLAKQRDGATQITTTMTGHTKPPLVGGIRMASNVAPGMVNQASASSDTNALPANQLKILPTSGNLSTLPPALATPSTGPETHSASGFLVQVYSARQNSPPYALTDDAGLTVAYVTPYPGVNLRSHLNNRVTISGLQKFVQGMNTPHLLADKVTRN</sequence>
<dbReference type="RefSeq" id="WP_145270881.1">
    <property type="nucleotide sequence ID" value="NZ_CP036272.1"/>
</dbReference>
<dbReference type="EMBL" id="CP036272">
    <property type="protein sequence ID" value="QDT59179.1"/>
    <property type="molecule type" value="Genomic_DNA"/>
</dbReference>
<evidence type="ECO:0000313" key="4">
    <source>
        <dbReference type="Proteomes" id="UP000315003"/>
    </source>
</evidence>
<keyword evidence="2" id="KW-0732">Signal</keyword>
<feature type="chain" id="PRO_5022010978" description="Secreted protein" evidence="2">
    <location>
        <begin position="32"/>
        <end position="677"/>
    </location>
</feature>
<feature type="compositionally biased region" description="Polar residues" evidence="1">
    <location>
        <begin position="235"/>
        <end position="256"/>
    </location>
</feature>
<protein>
    <recommendedName>
        <fullName evidence="5">Secreted protein</fullName>
    </recommendedName>
</protein>
<keyword evidence="4" id="KW-1185">Reference proteome</keyword>
<dbReference type="AlphaFoldDB" id="A0A517SSS9"/>
<dbReference type="OrthoDB" id="288013at2"/>
<proteinExistence type="predicted"/>
<reference evidence="3 4" key="1">
    <citation type="submission" date="2019-02" db="EMBL/GenBank/DDBJ databases">
        <title>Deep-cultivation of Planctomycetes and their phenomic and genomic characterization uncovers novel biology.</title>
        <authorList>
            <person name="Wiegand S."/>
            <person name="Jogler M."/>
            <person name="Boedeker C."/>
            <person name="Pinto D."/>
            <person name="Vollmers J."/>
            <person name="Rivas-Marin E."/>
            <person name="Kohn T."/>
            <person name="Peeters S.H."/>
            <person name="Heuer A."/>
            <person name="Rast P."/>
            <person name="Oberbeckmann S."/>
            <person name="Bunk B."/>
            <person name="Jeske O."/>
            <person name="Meyerdierks A."/>
            <person name="Storesund J.E."/>
            <person name="Kallscheuer N."/>
            <person name="Luecker S."/>
            <person name="Lage O.M."/>
            <person name="Pohl T."/>
            <person name="Merkel B.J."/>
            <person name="Hornburger P."/>
            <person name="Mueller R.-W."/>
            <person name="Bruemmer F."/>
            <person name="Labrenz M."/>
            <person name="Spormann A.M."/>
            <person name="Op den Camp H."/>
            <person name="Overmann J."/>
            <person name="Amann R."/>
            <person name="Jetten M.S.M."/>
            <person name="Mascher T."/>
            <person name="Medema M.H."/>
            <person name="Devos D.P."/>
            <person name="Kaster A.-K."/>
            <person name="Ovreas L."/>
            <person name="Rohde M."/>
            <person name="Galperin M.Y."/>
            <person name="Jogler C."/>
        </authorList>
    </citation>
    <scope>NUCLEOTIDE SEQUENCE [LARGE SCALE GENOMIC DNA]</scope>
    <source>
        <strain evidence="3 4">SV_7m_r</strain>
    </source>
</reference>
<gene>
    <name evidence="3" type="ORF">SV7mr_16860</name>
</gene>
<name>A0A517SSS9_9BACT</name>